<feature type="non-terminal residue" evidence="3">
    <location>
        <position position="1"/>
    </location>
</feature>
<feature type="compositionally biased region" description="Acidic residues" evidence="1">
    <location>
        <begin position="131"/>
        <end position="141"/>
    </location>
</feature>
<evidence type="ECO:0000256" key="2">
    <source>
        <dbReference type="SAM" id="Phobius"/>
    </source>
</evidence>
<feature type="non-terminal residue" evidence="3">
    <location>
        <position position="621"/>
    </location>
</feature>
<keyword evidence="2" id="KW-1133">Transmembrane helix</keyword>
<feature type="region of interest" description="Disordered" evidence="1">
    <location>
        <begin position="153"/>
        <end position="206"/>
    </location>
</feature>
<feature type="transmembrane region" description="Helical" evidence="2">
    <location>
        <begin position="242"/>
        <end position="262"/>
    </location>
</feature>
<feature type="region of interest" description="Disordered" evidence="1">
    <location>
        <begin position="1"/>
        <end position="23"/>
    </location>
</feature>
<feature type="compositionally biased region" description="Basic and acidic residues" evidence="1">
    <location>
        <begin position="120"/>
        <end position="130"/>
    </location>
</feature>
<dbReference type="AlphaFoldDB" id="A0A2C6KHJ5"/>
<keyword evidence="2" id="KW-0472">Membrane</keyword>
<proteinExistence type="predicted"/>
<feature type="compositionally biased region" description="Basic and acidic residues" evidence="1">
    <location>
        <begin position="182"/>
        <end position="199"/>
    </location>
</feature>
<reference evidence="3 4" key="1">
    <citation type="journal article" date="2017" name="Int. J. Parasitol.">
        <title>The genome of the protozoan parasite Cystoisospora suis and a reverse vaccinology approach to identify vaccine candidates.</title>
        <authorList>
            <person name="Palmieri N."/>
            <person name="Shrestha A."/>
            <person name="Ruttkowski B."/>
            <person name="Beck T."/>
            <person name="Vogl C."/>
            <person name="Tomley F."/>
            <person name="Blake D.P."/>
            <person name="Joachim A."/>
        </authorList>
    </citation>
    <scope>NUCLEOTIDE SEQUENCE [LARGE SCALE GENOMIC DNA]</scope>
    <source>
        <strain evidence="3 4">Wien I</strain>
    </source>
</reference>
<evidence type="ECO:0000256" key="1">
    <source>
        <dbReference type="SAM" id="MobiDB-lite"/>
    </source>
</evidence>
<sequence>SQVKQFSSHSSEDVFGSSSPSSLFFSSPLQALSSSSRQRSWSFSLLGIFESFRRRREGRSRRRKTRKQGRDPEDEGNSRQGAPSSSFPPLPPSSSFASPSVDKDKFRDSTRRGSASAYIRRRDDVNRENEEKVEEDEEDEYEGDMIEISFPLLPVSSSSGMSPETAGCLPEESEEEEELLEEKEKKGKEDGRSHQQKGETRKKRQKFLPSQAVTAERVSLLLRPVLLFFSLLYLFILPYTFLSFFSILLFFLFALLRLLPLCRNVSVKLLRSGWTEFSPETGPLSSVFVVACTPPPPSSSSLSSSSNPSQDVERERKKKRRPWHFEAKEEEEELPFLSRVKGLIEKGCLLFSSLSSCFSSLTSKVAPSLISNTNSNSSLSSSSSSSLSSSSSSSVSSSSVLWKRVERMVRVFLQIDFSSLFRFFFLKLERFLETLSLAFSGRSIEIELEYAVWKLSRNVEDPQGSTSLSCFLKFAPRQSNPLAAMCIQEEKETKTGKNRKKIDRFSSSSSLSAFRYLFPYLFTERKYGRRSLSPIEKKIKEEEEKEEETGAAAFSFSAVHTPENVTPLHLALHLLFGSRRKRNREILAFSAAGIFNHLDAIFDIALLSLQQEPDDLPSSTQ</sequence>
<keyword evidence="2" id="KW-0812">Transmembrane</keyword>
<accession>A0A2C6KHJ5</accession>
<gene>
    <name evidence="3" type="ORF">CSUI_002639</name>
</gene>
<feature type="region of interest" description="Disordered" evidence="1">
    <location>
        <begin position="372"/>
        <end position="394"/>
    </location>
</feature>
<feature type="region of interest" description="Disordered" evidence="1">
    <location>
        <begin position="296"/>
        <end position="320"/>
    </location>
</feature>
<dbReference type="Proteomes" id="UP000221165">
    <property type="component" value="Unassembled WGS sequence"/>
</dbReference>
<evidence type="ECO:0000313" key="4">
    <source>
        <dbReference type="Proteomes" id="UP000221165"/>
    </source>
</evidence>
<dbReference type="RefSeq" id="XP_067925186.1">
    <property type="nucleotide sequence ID" value="XM_068062839.1"/>
</dbReference>
<feature type="compositionally biased region" description="Basic and acidic residues" evidence="1">
    <location>
        <begin position="101"/>
        <end position="111"/>
    </location>
</feature>
<feature type="compositionally biased region" description="Acidic residues" evidence="1">
    <location>
        <begin position="171"/>
        <end position="181"/>
    </location>
</feature>
<feature type="compositionally biased region" description="Low complexity" evidence="1">
    <location>
        <begin position="299"/>
        <end position="309"/>
    </location>
</feature>
<dbReference type="VEuPathDB" id="ToxoDB:CSUI_002639"/>
<feature type="compositionally biased region" description="Basic residues" evidence="1">
    <location>
        <begin position="55"/>
        <end position="67"/>
    </location>
</feature>
<dbReference type="GeneID" id="94426050"/>
<protein>
    <submittedName>
        <fullName evidence="3">Cral trio domain protein</fullName>
    </submittedName>
</protein>
<organism evidence="3 4">
    <name type="scientific">Cystoisospora suis</name>
    <dbReference type="NCBI Taxonomy" id="483139"/>
    <lineage>
        <taxon>Eukaryota</taxon>
        <taxon>Sar</taxon>
        <taxon>Alveolata</taxon>
        <taxon>Apicomplexa</taxon>
        <taxon>Conoidasida</taxon>
        <taxon>Coccidia</taxon>
        <taxon>Eucoccidiorida</taxon>
        <taxon>Eimeriorina</taxon>
        <taxon>Sarcocystidae</taxon>
        <taxon>Cystoisospora</taxon>
    </lineage>
</organism>
<evidence type="ECO:0000313" key="3">
    <source>
        <dbReference type="EMBL" id="PHJ23511.1"/>
    </source>
</evidence>
<dbReference type="EMBL" id="MIGC01001095">
    <property type="protein sequence ID" value="PHJ23511.1"/>
    <property type="molecule type" value="Genomic_DNA"/>
</dbReference>
<keyword evidence="4" id="KW-1185">Reference proteome</keyword>
<feature type="region of interest" description="Disordered" evidence="1">
    <location>
        <begin position="55"/>
        <end position="141"/>
    </location>
</feature>
<name>A0A2C6KHJ5_9APIC</name>
<comment type="caution">
    <text evidence="3">The sequence shown here is derived from an EMBL/GenBank/DDBJ whole genome shotgun (WGS) entry which is preliminary data.</text>
</comment>